<dbReference type="Pfam" id="PF07690">
    <property type="entry name" value="MFS_1"/>
    <property type="match status" value="1"/>
</dbReference>
<feature type="transmembrane region" description="Helical" evidence="7">
    <location>
        <begin position="335"/>
        <end position="355"/>
    </location>
</feature>
<evidence type="ECO:0000313" key="9">
    <source>
        <dbReference type="Proteomes" id="UP000009328"/>
    </source>
</evidence>
<evidence type="ECO:0000256" key="5">
    <source>
        <dbReference type="ARBA" id="ARBA00023136"/>
    </source>
</evidence>
<feature type="transmembrane region" description="Helical" evidence="7">
    <location>
        <begin position="197"/>
        <end position="217"/>
    </location>
</feature>
<dbReference type="SUPFAM" id="SSF103473">
    <property type="entry name" value="MFS general substrate transporter"/>
    <property type="match status" value="1"/>
</dbReference>
<evidence type="ECO:0000256" key="2">
    <source>
        <dbReference type="ARBA" id="ARBA00022448"/>
    </source>
</evidence>
<feature type="transmembrane region" description="Helical" evidence="7">
    <location>
        <begin position="165"/>
        <end position="185"/>
    </location>
</feature>
<evidence type="ECO:0000313" key="8">
    <source>
        <dbReference type="EMBL" id="CCH42845.1"/>
    </source>
</evidence>
<evidence type="ECO:0000256" key="6">
    <source>
        <dbReference type="SAM" id="MobiDB-lite"/>
    </source>
</evidence>
<keyword evidence="3 7" id="KW-0812">Transmembrane</keyword>
<dbReference type="GO" id="GO:0016020">
    <property type="term" value="C:membrane"/>
    <property type="evidence" value="ECO:0007669"/>
    <property type="project" value="UniProtKB-SubCell"/>
</dbReference>
<feature type="compositionally biased region" description="Basic and acidic residues" evidence="6">
    <location>
        <begin position="17"/>
        <end position="31"/>
    </location>
</feature>
<evidence type="ECO:0000256" key="4">
    <source>
        <dbReference type="ARBA" id="ARBA00022989"/>
    </source>
</evidence>
<dbReference type="InterPro" id="IPR036259">
    <property type="entry name" value="MFS_trans_sf"/>
</dbReference>
<keyword evidence="4 7" id="KW-1133">Transmembrane helix</keyword>
<dbReference type="Proteomes" id="UP000009328">
    <property type="component" value="Unassembled WGS sequence"/>
</dbReference>
<feature type="transmembrane region" description="Helical" evidence="7">
    <location>
        <begin position="229"/>
        <end position="250"/>
    </location>
</feature>
<evidence type="ECO:0000256" key="7">
    <source>
        <dbReference type="SAM" id="Phobius"/>
    </source>
</evidence>
<keyword evidence="5 7" id="KW-0472">Membrane</keyword>
<protein>
    <submittedName>
        <fullName evidence="8">Membrane protein</fullName>
    </submittedName>
</protein>
<gene>
    <name evidence="8" type="ORF">BN7_2390</name>
</gene>
<dbReference type="GO" id="GO:0033229">
    <property type="term" value="F:cysteine transmembrane transporter activity"/>
    <property type="evidence" value="ECO:0007669"/>
    <property type="project" value="TreeGrafter"/>
</dbReference>
<feature type="transmembrane region" description="Helical" evidence="7">
    <location>
        <begin position="136"/>
        <end position="153"/>
    </location>
</feature>
<comment type="subcellular location">
    <subcellularLocation>
        <location evidence="1">Membrane</location>
        <topology evidence="1">Multi-pass membrane protein</topology>
    </subcellularLocation>
</comment>
<feature type="region of interest" description="Disordered" evidence="6">
    <location>
        <begin position="1"/>
        <end position="31"/>
    </location>
</feature>
<reference evidence="8 9" key="1">
    <citation type="journal article" date="2012" name="Eukaryot. Cell">
        <title>Draft genome sequence of Wickerhamomyces ciferrii NRRL Y-1031 F-60-10.</title>
        <authorList>
            <person name="Schneider J."/>
            <person name="Andrea H."/>
            <person name="Blom J."/>
            <person name="Jaenicke S."/>
            <person name="Ruckert C."/>
            <person name="Schorsch C."/>
            <person name="Szczepanowski R."/>
            <person name="Farwick M."/>
            <person name="Goesmann A."/>
            <person name="Puhler A."/>
            <person name="Schaffer S."/>
            <person name="Tauch A."/>
            <person name="Kohler T."/>
            <person name="Brinkrolf K."/>
        </authorList>
    </citation>
    <scope>NUCLEOTIDE SEQUENCE [LARGE SCALE GENOMIC DNA]</scope>
    <source>
        <strain evidence="9">ATCC 14091 / BCRC 22168 / CBS 111 / JCM 3599 / NBRC 0793 / NRRL Y-1031 F-60-10</strain>
    </source>
</reference>
<dbReference type="STRING" id="1206466.K0KCP0"/>
<dbReference type="InterPro" id="IPR011701">
    <property type="entry name" value="MFS"/>
</dbReference>
<feature type="transmembrane region" description="Helical" evidence="7">
    <location>
        <begin position="391"/>
        <end position="412"/>
    </location>
</feature>
<evidence type="ECO:0000256" key="3">
    <source>
        <dbReference type="ARBA" id="ARBA00022692"/>
    </source>
</evidence>
<dbReference type="PANTHER" id="PTHR43791:SF63">
    <property type="entry name" value="HIGH AFFINITY CYSTEINE TRANSPORTER"/>
    <property type="match status" value="1"/>
</dbReference>
<name>K0KCP0_WICCF</name>
<accession>K0KCP0</accession>
<dbReference type="Gene3D" id="1.20.1250.20">
    <property type="entry name" value="MFS general substrate transporter like domains"/>
    <property type="match status" value="2"/>
</dbReference>
<feature type="transmembrane region" description="Helical" evidence="7">
    <location>
        <begin position="457"/>
        <end position="479"/>
    </location>
</feature>
<dbReference type="eggNOG" id="KOG2533">
    <property type="taxonomic scope" value="Eukaryota"/>
</dbReference>
<feature type="transmembrane region" description="Helical" evidence="7">
    <location>
        <begin position="65"/>
        <end position="82"/>
    </location>
</feature>
<dbReference type="InParanoid" id="K0KCP0"/>
<proteinExistence type="predicted"/>
<feature type="transmembrane region" description="Helical" evidence="7">
    <location>
        <begin position="362"/>
        <end position="385"/>
    </location>
</feature>
<sequence>MSKEETVIDEIDVSRSPSEHDHNKEDNSKKVSYKEADELLKFMEEHEPNYVELTEDEEKKVLRKNFTMVLFLVSLVTLILFMDKSTIGYTTILGIYKDTSLTKGGFNNLNSIFYVGYLVAQWPCHILMQKLPIGKYLAGSIFMWAIIIGGTAACKNYSQLMACRFLLGASEAVVTPACEMTLGMFLDTKQREIAQPIFWASASAAPFISSFIAFGLLKAEHLMSTYPWRVFMAVNSGLSLFLSIAVFILYPDNPSNAKFLTNNEKVFIIKRIQESTKSSIEQKTVKKHQIIETLKDPISWLFAFQSFTLMLSNSLTYQQNQLYVDIGVDNLGSSLVSAAGSVWNVLLYIIFAFVIKKFPNQNAYIGCVCLILPIASSIAMCTIPWEKKYALLANMILAGSSKGITYIVALGWTTSSAGGYTKKLYRNVMFMIAYAIANIISPNLWNPKNSPRYYTSWIVQIIVAFFLNGVILLTIRYILKKRNEERLHATDFEDDYYVENDEGISEKVDIAMLDLTDLENKRFIYPL</sequence>
<feature type="transmembrane region" description="Helical" evidence="7">
    <location>
        <begin position="424"/>
        <end position="445"/>
    </location>
</feature>
<organism evidence="8 9">
    <name type="scientific">Wickerhamomyces ciferrii (strain ATCC 14091 / BCRC 22168 / CBS 111 / JCM 3599 / NBRC 0793 / NRRL Y-1031 F-60-10)</name>
    <name type="common">Yeast</name>
    <name type="synonym">Pichia ciferrii</name>
    <dbReference type="NCBI Taxonomy" id="1206466"/>
    <lineage>
        <taxon>Eukaryota</taxon>
        <taxon>Fungi</taxon>
        <taxon>Dikarya</taxon>
        <taxon>Ascomycota</taxon>
        <taxon>Saccharomycotina</taxon>
        <taxon>Saccharomycetes</taxon>
        <taxon>Phaffomycetales</taxon>
        <taxon>Wickerhamomycetaceae</taxon>
        <taxon>Wickerhamomyces</taxon>
    </lineage>
</organism>
<dbReference type="HOGENOM" id="CLU_001265_0_5_1"/>
<dbReference type="PANTHER" id="PTHR43791">
    <property type="entry name" value="PERMEASE-RELATED"/>
    <property type="match status" value="1"/>
</dbReference>
<dbReference type="EMBL" id="CAIF01000054">
    <property type="protein sequence ID" value="CCH42845.1"/>
    <property type="molecule type" value="Genomic_DNA"/>
</dbReference>
<keyword evidence="2" id="KW-0813">Transport</keyword>
<dbReference type="AlphaFoldDB" id="K0KCP0"/>
<evidence type="ECO:0000256" key="1">
    <source>
        <dbReference type="ARBA" id="ARBA00004141"/>
    </source>
</evidence>
<keyword evidence="9" id="KW-1185">Reference proteome</keyword>
<comment type="caution">
    <text evidence="8">The sequence shown here is derived from an EMBL/GenBank/DDBJ whole genome shotgun (WGS) entry which is preliminary data.</text>
</comment>